<evidence type="ECO:0000313" key="6">
    <source>
        <dbReference type="EMBL" id="PGG96706.1"/>
    </source>
</evidence>
<gene>
    <name evidence="6" type="ORF">AJ79_09476</name>
</gene>
<keyword evidence="7" id="KW-1185">Reference proteome</keyword>
<keyword evidence="3 5" id="KW-1133">Transmembrane helix</keyword>
<dbReference type="InterPro" id="IPR052241">
    <property type="entry name" value="SLC66/Scramblase_ANY1"/>
</dbReference>
<dbReference type="STRING" id="1447875.A0A2B7WJB6"/>
<feature type="transmembrane region" description="Helical" evidence="5">
    <location>
        <begin position="57"/>
        <end position="78"/>
    </location>
</feature>
<feature type="transmembrane region" description="Helical" evidence="5">
    <location>
        <begin position="84"/>
        <end position="106"/>
    </location>
</feature>
<organism evidence="6 7">
    <name type="scientific">Helicocarpus griseus UAMH5409</name>
    <dbReference type="NCBI Taxonomy" id="1447875"/>
    <lineage>
        <taxon>Eukaryota</taxon>
        <taxon>Fungi</taxon>
        <taxon>Dikarya</taxon>
        <taxon>Ascomycota</taxon>
        <taxon>Pezizomycotina</taxon>
        <taxon>Eurotiomycetes</taxon>
        <taxon>Eurotiomycetidae</taxon>
        <taxon>Onygenales</taxon>
        <taxon>Ajellomycetaceae</taxon>
        <taxon>Helicocarpus</taxon>
    </lineage>
</organism>
<dbReference type="GO" id="GO:0005768">
    <property type="term" value="C:endosome"/>
    <property type="evidence" value="ECO:0007669"/>
    <property type="project" value="TreeGrafter"/>
</dbReference>
<evidence type="ECO:0000256" key="2">
    <source>
        <dbReference type="ARBA" id="ARBA00022692"/>
    </source>
</evidence>
<proteinExistence type="predicted"/>
<dbReference type="FunFam" id="1.20.1280.290:FF:000005">
    <property type="entry name" value="PQ-loop repeat-containing protein 1"/>
    <property type="match status" value="1"/>
</dbReference>
<name>A0A2B7WJB6_9EURO</name>
<dbReference type="Gene3D" id="1.20.1280.290">
    <property type="match status" value="1"/>
</dbReference>
<comment type="caution">
    <text evidence="6">The sequence shown here is derived from an EMBL/GenBank/DDBJ whole genome shotgun (WGS) entry which is preliminary data.</text>
</comment>
<evidence type="ECO:0000313" key="7">
    <source>
        <dbReference type="Proteomes" id="UP000223968"/>
    </source>
</evidence>
<dbReference type="GO" id="GO:0045332">
    <property type="term" value="P:phospholipid translocation"/>
    <property type="evidence" value="ECO:0007669"/>
    <property type="project" value="TreeGrafter"/>
</dbReference>
<dbReference type="AlphaFoldDB" id="A0A2B7WJB6"/>
<keyword evidence="2 5" id="KW-0812">Transmembrane</keyword>
<evidence type="ECO:0000256" key="3">
    <source>
        <dbReference type="ARBA" id="ARBA00022989"/>
    </source>
</evidence>
<reference evidence="6 7" key="1">
    <citation type="submission" date="2017-10" db="EMBL/GenBank/DDBJ databases">
        <title>Comparative genomics in systemic dimorphic fungi from Ajellomycetaceae.</title>
        <authorList>
            <person name="Munoz J.F."/>
            <person name="Mcewen J.G."/>
            <person name="Clay O.K."/>
            <person name="Cuomo C.A."/>
        </authorList>
    </citation>
    <scope>NUCLEOTIDE SEQUENCE [LARGE SCALE GENOMIC DNA]</scope>
    <source>
        <strain evidence="6 7">UAMH5409</strain>
    </source>
</reference>
<dbReference type="GO" id="GO:0016020">
    <property type="term" value="C:membrane"/>
    <property type="evidence" value="ECO:0007669"/>
    <property type="project" value="UniProtKB-SubCell"/>
</dbReference>
<dbReference type="InterPro" id="IPR006603">
    <property type="entry name" value="PQ-loop_rpt"/>
</dbReference>
<dbReference type="GO" id="GO:0005829">
    <property type="term" value="C:cytosol"/>
    <property type="evidence" value="ECO:0007669"/>
    <property type="project" value="GOC"/>
</dbReference>
<comment type="subcellular location">
    <subcellularLocation>
        <location evidence="1">Membrane</location>
        <topology evidence="1">Multi-pass membrane protein</topology>
    </subcellularLocation>
</comment>
<dbReference type="Proteomes" id="UP000223968">
    <property type="component" value="Unassembled WGS sequence"/>
</dbReference>
<dbReference type="PANTHER" id="PTHR14856">
    <property type="entry name" value="PQ-LOOP REPEAT-CONTAINING PROTEIN 1-LIKE PROTEIN"/>
    <property type="match status" value="1"/>
</dbReference>
<dbReference type="GO" id="GO:0005802">
    <property type="term" value="C:trans-Golgi network"/>
    <property type="evidence" value="ECO:0007669"/>
    <property type="project" value="TreeGrafter"/>
</dbReference>
<evidence type="ECO:0000256" key="5">
    <source>
        <dbReference type="SAM" id="Phobius"/>
    </source>
</evidence>
<accession>A0A2B7WJB6</accession>
<dbReference type="GO" id="GO:0042147">
    <property type="term" value="P:retrograde transport, endosome to Golgi"/>
    <property type="evidence" value="ECO:0007669"/>
    <property type="project" value="TreeGrafter"/>
</dbReference>
<evidence type="ECO:0000256" key="1">
    <source>
        <dbReference type="ARBA" id="ARBA00004141"/>
    </source>
</evidence>
<dbReference type="EMBL" id="PDNB01000270">
    <property type="protein sequence ID" value="PGG96706.1"/>
    <property type="molecule type" value="Genomic_DNA"/>
</dbReference>
<evidence type="ECO:0008006" key="8">
    <source>
        <dbReference type="Google" id="ProtNLM"/>
    </source>
</evidence>
<sequence>MIGVQLVLLKVALDNRAPAGIREGIEHAPFAGQAAGGLSTGFKRPYSFWQWRATRPYWTFLTYLTAALFTIHVFLPPISRSDTYIALLGFAGLGIEAFLPVPQIISNQRAQSCKGFRLSVLASWILGDAMKMGYFFFSGDAVPWAFRLCGILQCCCDCYLGVQYWMFGEGVPRPHHHDGGVVVDGFERGEDRWGMKGADVRLS</sequence>
<dbReference type="Pfam" id="PF04193">
    <property type="entry name" value="PQ-loop"/>
    <property type="match status" value="1"/>
</dbReference>
<evidence type="ECO:0000256" key="4">
    <source>
        <dbReference type="ARBA" id="ARBA00023136"/>
    </source>
</evidence>
<keyword evidence="4 5" id="KW-0472">Membrane</keyword>
<dbReference type="PANTHER" id="PTHR14856:SF9">
    <property type="entry name" value="PQ-LOOP REPEAT-CONTAINING PROTEIN 1"/>
    <property type="match status" value="1"/>
</dbReference>
<protein>
    <recommendedName>
        <fullName evidence="8">PQ loop repeat protein</fullName>
    </recommendedName>
</protein>
<dbReference type="OrthoDB" id="292213at2759"/>